<evidence type="ECO:0000256" key="5">
    <source>
        <dbReference type="SAM" id="SignalP"/>
    </source>
</evidence>
<comment type="similarity">
    <text evidence="1 4">Belongs to the glycosyl hydrolase 28 family.</text>
</comment>
<dbReference type="PROSITE" id="PS50853">
    <property type="entry name" value="FN3"/>
    <property type="match status" value="1"/>
</dbReference>
<dbReference type="InterPro" id="IPR013783">
    <property type="entry name" value="Ig-like_fold"/>
</dbReference>
<dbReference type="EMBL" id="JBBBOO010000009">
    <property type="protein sequence ID" value="MEI7064645.1"/>
    <property type="molecule type" value="Genomic_DNA"/>
</dbReference>
<dbReference type="SUPFAM" id="SSF51126">
    <property type="entry name" value="Pectin lyase-like"/>
    <property type="match status" value="1"/>
</dbReference>
<reference evidence="7 8" key="1">
    <citation type="submission" date="2024-03" db="EMBL/GenBank/DDBJ databases">
        <title>Analysis of soft rot Pectobacteriaceae population diversity in US potato growing regions between 2016 and 2022.</title>
        <authorList>
            <person name="Ma X."/>
            <person name="Zhang X."/>
            <person name="Stodghill P."/>
            <person name="Rioux R."/>
            <person name="Babler B."/>
            <person name="Shrestha S."/>
            <person name="Babler B."/>
            <person name="Rivedal H."/>
            <person name="Frost K."/>
            <person name="Hao J."/>
            <person name="Secor G."/>
            <person name="Swingle B."/>
        </authorList>
    </citation>
    <scope>NUCLEOTIDE SEQUENCE [LARGE SCALE GENOMIC DNA]</scope>
    <source>
        <strain evidence="7 8">SR64</strain>
    </source>
</reference>
<dbReference type="Proteomes" id="UP001359469">
    <property type="component" value="Unassembled WGS sequence"/>
</dbReference>
<comment type="caution">
    <text evidence="7">The sequence shown here is derived from an EMBL/GenBank/DDBJ whole genome shotgun (WGS) entry which is preliminary data.</text>
</comment>
<keyword evidence="3 4" id="KW-0326">Glycosidase</keyword>
<evidence type="ECO:0000259" key="6">
    <source>
        <dbReference type="PROSITE" id="PS50853"/>
    </source>
</evidence>
<feature type="domain" description="Fibronectin type-III" evidence="6">
    <location>
        <begin position="33"/>
        <end position="151"/>
    </location>
</feature>
<gene>
    <name evidence="7" type="ORF">WCU84_13375</name>
</gene>
<dbReference type="InterPro" id="IPR003961">
    <property type="entry name" value="FN3_dom"/>
</dbReference>
<dbReference type="SMART" id="SM00710">
    <property type="entry name" value="PbH1"/>
    <property type="match status" value="6"/>
</dbReference>
<dbReference type="Pfam" id="PF00295">
    <property type="entry name" value="Glyco_hydro_28"/>
    <property type="match status" value="1"/>
</dbReference>
<dbReference type="Gene3D" id="2.160.20.10">
    <property type="entry name" value="Single-stranded right-handed beta-helix, Pectin lyase-like"/>
    <property type="match status" value="1"/>
</dbReference>
<evidence type="ECO:0000313" key="7">
    <source>
        <dbReference type="EMBL" id="MEI7064645.1"/>
    </source>
</evidence>
<accession>A0ABU8JQ65</accession>
<evidence type="ECO:0000256" key="2">
    <source>
        <dbReference type="ARBA" id="ARBA00022801"/>
    </source>
</evidence>
<dbReference type="SUPFAM" id="SSF49265">
    <property type="entry name" value="Fibronectin type III"/>
    <property type="match status" value="1"/>
</dbReference>
<keyword evidence="5" id="KW-0732">Signal</keyword>
<dbReference type="Pfam" id="PF00041">
    <property type="entry name" value="fn3"/>
    <property type="match status" value="1"/>
</dbReference>
<keyword evidence="2 4" id="KW-0378">Hydrolase</keyword>
<evidence type="ECO:0000256" key="4">
    <source>
        <dbReference type="RuleBase" id="RU361169"/>
    </source>
</evidence>
<proteinExistence type="inferred from homology"/>
<feature type="chain" id="PRO_5046709496" evidence="5">
    <location>
        <begin position="28"/>
        <end position="606"/>
    </location>
</feature>
<sequence length="606" mass="65305">MKAIRFSQHHTLVLITSVYLFSNQVQAMPTSEPITPVLQALAPSLDDHSVVLVWHTPEDTSAIADYQILRNGLPIGPASQNNDQHSPAKPYINAFYKNDVGHFHHRVVMQSSKIEGLQPSTSYQFTVRAVHTDGSVSTDSNGVTVTTTARPLVIDITHYGAKGDGTTLNTSAIQRAIDACPPGCWVNVPPGIYKTGALWVKSNMTLYLSKGATLFGSDQAADYPDVYTMSNNSAKMLPVSLLNADSKPGSKAGVFQNVRIVGNGIIDGSGWKHGIDSQDELGNSLPQYVKSNNSNVSQDGILAKNQVAAALAKGIALKTAYSQYRSNLITLHGVQNAYLADITIRNPSNHSIVFIGGRNLIENGVTHQTFNANNSDGVEFTNSQDIMVLNSVFDTGDDCINFAAGLGQEAQKQNPAQNAWLFNNYFRHGHGAVVMGSHTSAGIINVLAENNVMNQTDIGLRAKSSPDIGGGAHDIIFRNNAMANLATQAVLVTLNYVDANSSTRYTPASVPASFHNFTVKNVTVQNIIDSSPSIQIEGNSTHEVWNSQLNFFNMKLTNIMPTSISHLTDSQFNNVTFSNLRAGSSPWKFSAVKNVTVNGQAVPPAH</sequence>
<protein>
    <submittedName>
        <fullName evidence="7">Glycoside hydrolase family 28 protein</fullName>
    </submittedName>
</protein>
<name>A0ABU8JQ65_DICCH</name>
<dbReference type="PANTHER" id="PTHR31339">
    <property type="entry name" value="PECTIN LYASE-RELATED"/>
    <property type="match status" value="1"/>
</dbReference>
<evidence type="ECO:0000256" key="3">
    <source>
        <dbReference type="ARBA" id="ARBA00023295"/>
    </source>
</evidence>
<keyword evidence="8" id="KW-1185">Reference proteome</keyword>
<dbReference type="InterPro" id="IPR006626">
    <property type="entry name" value="PbH1"/>
</dbReference>
<organism evidence="7 8">
    <name type="scientific">Dickeya chrysanthemi</name>
    <name type="common">Pectobacterium chrysanthemi</name>
    <name type="synonym">Erwinia chrysanthemi</name>
    <dbReference type="NCBI Taxonomy" id="556"/>
    <lineage>
        <taxon>Bacteria</taxon>
        <taxon>Pseudomonadati</taxon>
        <taxon>Pseudomonadota</taxon>
        <taxon>Gammaproteobacteria</taxon>
        <taxon>Enterobacterales</taxon>
        <taxon>Pectobacteriaceae</taxon>
        <taxon>Dickeya</taxon>
    </lineage>
</organism>
<dbReference type="PROSITE" id="PS00502">
    <property type="entry name" value="POLYGALACTURONASE"/>
    <property type="match status" value="1"/>
</dbReference>
<dbReference type="RefSeq" id="WP_336729818.1">
    <property type="nucleotide sequence ID" value="NZ_JBBBOO010000009.1"/>
</dbReference>
<evidence type="ECO:0000256" key="1">
    <source>
        <dbReference type="ARBA" id="ARBA00008834"/>
    </source>
</evidence>
<dbReference type="Gene3D" id="2.60.40.10">
    <property type="entry name" value="Immunoglobulins"/>
    <property type="match status" value="1"/>
</dbReference>
<dbReference type="InterPro" id="IPR036116">
    <property type="entry name" value="FN3_sf"/>
</dbReference>
<dbReference type="CDD" id="cd00063">
    <property type="entry name" value="FN3"/>
    <property type="match status" value="1"/>
</dbReference>
<dbReference type="InterPro" id="IPR051801">
    <property type="entry name" value="GH28_Enzymes"/>
</dbReference>
<dbReference type="InterPro" id="IPR012334">
    <property type="entry name" value="Pectin_lyas_fold"/>
</dbReference>
<evidence type="ECO:0000313" key="8">
    <source>
        <dbReference type="Proteomes" id="UP001359469"/>
    </source>
</evidence>
<feature type="signal peptide" evidence="5">
    <location>
        <begin position="1"/>
        <end position="27"/>
    </location>
</feature>
<dbReference type="PANTHER" id="PTHR31339:SF9">
    <property type="entry name" value="PLASMIN AND FIBRONECTIN-BINDING PROTEIN A"/>
    <property type="match status" value="1"/>
</dbReference>
<dbReference type="GO" id="GO:0016787">
    <property type="term" value="F:hydrolase activity"/>
    <property type="evidence" value="ECO:0007669"/>
    <property type="project" value="UniProtKB-KW"/>
</dbReference>
<dbReference type="InterPro" id="IPR011050">
    <property type="entry name" value="Pectin_lyase_fold/virulence"/>
</dbReference>
<dbReference type="InterPro" id="IPR000743">
    <property type="entry name" value="Glyco_hydro_28"/>
</dbReference>